<dbReference type="OrthoDB" id="8562352at2"/>
<reference evidence="2 3" key="1">
    <citation type="submission" date="2015-12" db="EMBL/GenBank/DDBJ databases">
        <authorList>
            <person name="Shamseldin A."/>
            <person name="Moawad H."/>
            <person name="Abd El-Rahim W.M."/>
            <person name="Sadowsky M.J."/>
        </authorList>
    </citation>
    <scope>NUCLEOTIDE SEQUENCE [LARGE SCALE GENOMIC DNA]</scope>
    <source>
        <strain evidence="2 3">JC234</strain>
    </source>
</reference>
<accession>A0A1C1YY42</accession>
<dbReference type="RefSeq" id="WP_066176427.1">
    <property type="nucleotide sequence ID" value="NZ_LQZT01000006.1"/>
</dbReference>
<keyword evidence="1" id="KW-0812">Transmembrane</keyword>
<evidence type="ECO:0000256" key="1">
    <source>
        <dbReference type="SAM" id="Phobius"/>
    </source>
</evidence>
<dbReference type="GO" id="GO:0016836">
    <property type="term" value="F:hydro-lyase activity"/>
    <property type="evidence" value="ECO:0007669"/>
    <property type="project" value="InterPro"/>
</dbReference>
<evidence type="ECO:0000313" key="2">
    <source>
        <dbReference type="EMBL" id="OCW58474.1"/>
    </source>
</evidence>
<organism evidence="2 3">
    <name type="scientific">Hoeflea olei</name>
    <dbReference type="NCBI Taxonomy" id="1480615"/>
    <lineage>
        <taxon>Bacteria</taxon>
        <taxon>Pseudomonadati</taxon>
        <taxon>Pseudomonadota</taxon>
        <taxon>Alphaproteobacteria</taxon>
        <taxon>Hyphomicrobiales</taxon>
        <taxon>Rhizobiaceae</taxon>
        <taxon>Hoeflea</taxon>
    </lineage>
</organism>
<sequence length="169" mass="18643">MNAHVSPSDAPAGLYTPEERLRRDNSVWTLVQGILAPIQFLVFAISVGLIIHWWMTGSWLMATHVSVVVKTMTLYAIMITGAIWEKDVFGAYLFAPQFFWEDVVSMLVLTLHTAYLVALWGGLLSDAQLLALATAAYVSYVINAGQFLYKFRQARIGAASGQSSREVAA</sequence>
<protein>
    <submittedName>
        <fullName evidence="2">2-vinyl bacteriochlorophyllide hydratase</fullName>
    </submittedName>
</protein>
<keyword evidence="1" id="KW-0472">Membrane</keyword>
<gene>
    <name evidence="2" type="ORF">AWJ14_18425</name>
</gene>
<dbReference type="Pfam" id="PF07284">
    <property type="entry name" value="BCHF"/>
    <property type="match status" value="1"/>
</dbReference>
<dbReference type="GO" id="GO:0030494">
    <property type="term" value="P:bacteriochlorophyll biosynthetic process"/>
    <property type="evidence" value="ECO:0007669"/>
    <property type="project" value="InterPro"/>
</dbReference>
<evidence type="ECO:0000313" key="3">
    <source>
        <dbReference type="Proteomes" id="UP000094795"/>
    </source>
</evidence>
<dbReference type="EMBL" id="LQZT01000006">
    <property type="protein sequence ID" value="OCW58474.1"/>
    <property type="molecule type" value="Genomic_DNA"/>
</dbReference>
<feature type="transmembrane region" description="Helical" evidence="1">
    <location>
        <begin position="129"/>
        <end position="149"/>
    </location>
</feature>
<dbReference type="GO" id="GO:0019685">
    <property type="term" value="P:photosynthesis, dark reaction"/>
    <property type="evidence" value="ECO:0007669"/>
    <property type="project" value="InterPro"/>
</dbReference>
<name>A0A1C1YY42_9HYPH</name>
<dbReference type="Proteomes" id="UP000094795">
    <property type="component" value="Unassembled WGS sequence"/>
</dbReference>
<feature type="transmembrane region" description="Helical" evidence="1">
    <location>
        <begin position="61"/>
        <end position="84"/>
    </location>
</feature>
<dbReference type="NCBIfam" id="TIGR02020">
    <property type="entry name" value="BchF"/>
    <property type="match status" value="1"/>
</dbReference>
<comment type="caution">
    <text evidence="2">The sequence shown here is derived from an EMBL/GenBank/DDBJ whole genome shotgun (WGS) entry which is preliminary data.</text>
</comment>
<keyword evidence="3" id="KW-1185">Reference proteome</keyword>
<dbReference type="InterPro" id="IPR009905">
    <property type="entry name" value="BCHF"/>
</dbReference>
<dbReference type="STRING" id="1480615.AWJ14_18425"/>
<proteinExistence type="predicted"/>
<keyword evidence="1" id="KW-1133">Transmembrane helix</keyword>
<feature type="transmembrane region" description="Helical" evidence="1">
    <location>
        <begin position="104"/>
        <end position="123"/>
    </location>
</feature>
<feature type="transmembrane region" description="Helical" evidence="1">
    <location>
        <begin position="30"/>
        <end position="55"/>
    </location>
</feature>
<dbReference type="AlphaFoldDB" id="A0A1C1YY42"/>